<organism evidence="6">
    <name type="scientific">Streptomyces sp. NBC_01401</name>
    <dbReference type="NCBI Taxonomy" id="2903854"/>
    <lineage>
        <taxon>Bacteria</taxon>
        <taxon>Bacillati</taxon>
        <taxon>Actinomycetota</taxon>
        <taxon>Actinomycetes</taxon>
        <taxon>Kitasatosporales</taxon>
        <taxon>Streptomycetaceae</taxon>
        <taxon>Streptomyces</taxon>
    </lineage>
</organism>
<dbReference type="Pfam" id="PF21597">
    <property type="entry name" value="TetR_C_43"/>
    <property type="match status" value="1"/>
</dbReference>
<evidence type="ECO:0000313" key="6">
    <source>
        <dbReference type="EMBL" id="WTY98238.1"/>
    </source>
</evidence>
<keyword evidence="3" id="KW-0804">Transcription</keyword>
<protein>
    <submittedName>
        <fullName evidence="6">TetR/AcrR family transcriptional regulator</fullName>
    </submittedName>
</protein>
<dbReference type="GO" id="GO:0000976">
    <property type="term" value="F:transcription cis-regulatory region binding"/>
    <property type="evidence" value="ECO:0007669"/>
    <property type="project" value="TreeGrafter"/>
</dbReference>
<evidence type="ECO:0000256" key="1">
    <source>
        <dbReference type="ARBA" id="ARBA00023015"/>
    </source>
</evidence>
<dbReference type="InterPro" id="IPR036271">
    <property type="entry name" value="Tet_transcr_reg_TetR-rel_C_sf"/>
</dbReference>
<dbReference type="GO" id="GO:0003700">
    <property type="term" value="F:DNA-binding transcription factor activity"/>
    <property type="evidence" value="ECO:0007669"/>
    <property type="project" value="TreeGrafter"/>
</dbReference>
<keyword evidence="2 4" id="KW-0238">DNA-binding</keyword>
<feature type="DNA-binding region" description="H-T-H motif" evidence="4">
    <location>
        <begin position="26"/>
        <end position="45"/>
    </location>
</feature>
<dbReference type="InterPro" id="IPR050109">
    <property type="entry name" value="HTH-type_TetR-like_transc_reg"/>
</dbReference>
<evidence type="ECO:0000256" key="2">
    <source>
        <dbReference type="ARBA" id="ARBA00023125"/>
    </source>
</evidence>
<keyword evidence="1" id="KW-0805">Transcription regulation</keyword>
<dbReference type="PANTHER" id="PTHR30055:SF234">
    <property type="entry name" value="HTH-TYPE TRANSCRIPTIONAL REGULATOR BETI"/>
    <property type="match status" value="1"/>
</dbReference>
<gene>
    <name evidence="6" type="ORF">OG626_26780</name>
</gene>
<dbReference type="InterPro" id="IPR001647">
    <property type="entry name" value="HTH_TetR"/>
</dbReference>
<dbReference type="AlphaFoldDB" id="A0AAU3H082"/>
<dbReference type="EMBL" id="CP109535">
    <property type="protein sequence ID" value="WTY98238.1"/>
    <property type="molecule type" value="Genomic_DNA"/>
</dbReference>
<evidence type="ECO:0000259" key="5">
    <source>
        <dbReference type="PROSITE" id="PS50977"/>
    </source>
</evidence>
<dbReference type="SUPFAM" id="SSF46689">
    <property type="entry name" value="Homeodomain-like"/>
    <property type="match status" value="1"/>
</dbReference>
<dbReference type="Pfam" id="PF00440">
    <property type="entry name" value="TetR_N"/>
    <property type="match status" value="1"/>
</dbReference>
<reference evidence="6" key="1">
    <citation type="submission" date="2022-10" db="EMBL/GenBank/DDBJ databases">
        <title>The complete genomes of actinobacterial strains from the NBC collection.</title>
        <authorList>
            <person name="Joergensen T.S."/>
            <person name="Alvarez Arevalo M."/>
            <person name="Sterndorff E.B."/>
            <person name="Faurdal D."/>
            <person name="Vuksanovic O."/>
            <person name="Mourched A.-S."/>
            <person name="Charusanti P."/>
            <person name="Shaw S."/>
            <person name="Blin K."/>
            <person name="Weber T."/>
        </authorList>
    </citation>
    <scope>NUCLEOTIDE SEQUENCE</scope>
    <source>
        <strain evidence="6">NBC_01401</strain>
    </source>
</reference>
<sequence length="182" mass="19030">MDEQDRQRVMVLDAARGTIAEGRPLSFNDLARDAGVGVGTVYRHFGSIEALRAAVVADSLDELLEVGRRALTMPEAAEGLAAFLTSALTAQLRDDAMTQVIEAETDTDPRTSSAKAELGSIFASLLESATARGALRSGISAGDVAAMLCGISHTARLHPREDAAAAADQFLTILLAGLAPPR</sequence>
<dbReference type="Gene3D" id="1.10.357.10">
    <property type="entry name" value="Tetracycline Repressor, domain 2"/>
    <property type="match status" value="1"/>
</dbReference>
<dbReference type="SUPFAM" id="SSF48498">
    <property type="entry name" value="Tetracyclin repressor-like, C-terminal domain"/>
    <property type="match status" value="1"/>
</dbReference>
<evidence type="ECO:0000256" key="4">
    <source>
        <dbReference type="PROSITE-ProRule" id="PRU00335"/>
    </source>
</evidence>
<accession>A0AAU3H082</accession>
<dbReference type="PANTHER" id="PTHR30055">
    <property type="entry name" value="HTH-TYPE TRANSCRIPTIONAL REGULATOR RUTR"/>
    <property type="match status" value="1"/>
</dbReference>
<name>A0AAU3H082_9ACTN</name>
<feature type="domain" description="HTH tetR-type" evidence="5">
    <location>
        <begin position="5"/>
        <end position="63"/>
    </location>
</feature>
<dbReference type="PROSITE" id="PS50977">
    <property type="entry name" value="HTH_TETR_2"/>
    <property type="match status" value="1"/>
</dbReference>
<dbReference type="InterPro" id="IPR009057">
    <property type="entry name" value="Homeodomain-like_sf"/>
</dbReference>
<dbReference type="InterPro" id="IPR049445">
    <property type="entry name" value="TetR_SbtR-like_C"/>
</dbReference>
<proteinExistence type="predicted"/>
<evidence type="ECO:0000256" key="3">
    <source>
        <dbReference type="ARBA" id="ARBA00023163"/>
    </source>
</evidence>